<gene>
    <name evidence="2" type="ORF">ODALV1_LOCUS28896</name>
</gene>
<dbReference type="Proteomes" id="UP001642540">
    <property type="component" value="Unassembled WGS sequence"/>
</dbReference>
<evidence type="ECO:0000256" key="1">
    <source>
        <dbReference type="SAM" id="SignalP"/>
    </source>
</evidence>
<name>A0ABP1S2R2_9HEXA</name>
<feature type="chain" id="PRO_5045666882" description="Shematrin-like protein 1" evidence="1">
    <location>
        <begin position="24"/>
        <end position="138"/>
    </location>
</feature>
<keyword evidence="3" id="KW-1185">Reference proteome</keyword>
<accession>A0ABP1S2R2</accession>
<protein>
    <recommendedName>
        <fullName evidence="4">Shematrin-like protein 1</fullName>
    </recommendedName>
</protein>
<reference evidence="2 3" key="1">
    <citation type="submission" date="2024-08" db="EMBL/GenBank/DDBJ databases">
        <authorList>
            <person name="Cucini C."/>
            <person name="Frati F."/>
        </authorList>
    </citation>
    <scope>NUCLEOTIDE SEQUENCE [LARGE SCALE GENOMIC DNA]</scope>
</reference>
<dbReference type="EMBL" id="CAXLJM020000148">
    <property type="protein sequence ID" value="CAL8141921.1"/>
    <property type="molecule type" value="Genomic_DNA"/>
</dbReference>
<feature type="signal peptide" evidence="1">
    <location>
        <begin position="1"/>
        <end position="23"/>
    </location>
</feature>
<evidence type="ECO:0008006" key="4">
    <source>
        <dbReference type="Google" id="ProtNLM"/>
    </source>
</evidence>
<sequence length="138" mass="15174">MAPAYFNILVVIIVTITISLAEGQYPAYTSSYYRSPYSTQYSGLSNYYSGVGTGYISGSGYPNYYQNNYNGYSSFPGRYNTYSTYNRWNPSYSYQLGGGGGGYNSLGFGGYNSIPAFQQSYGAPYVGGNIGTYRGYKK</sequence>
<evidence type="ECO:0000313" key="2">
    <source>
        <dbReference type="EMBL" id="CAL8141921.1"/>
    </source>
</evidence>
<evidence type="ECO:0000313" key="3">
    <source>
        <dbReference type="Proteomes" id="UP001642540"/>
    </source>
</evidence>
<keyword evidence="1" id="KW-0732">Signal</keyword>
<proteinExistence type="predicted"/>
<organism evidence="2 3">
    <name type="scientific">Orchesella dallaii</name>
    <dbReference type="NCBI Taxonomy" id="48710"/>
    <lineage>
        <taxon>Eukaryota</taxon>
        <taxon>Metazoa</taxon>
        <taxon>Ecdysozoa</taxon>
        <taxon>Arthropoda</taxon>
        <taxon>Hexapoda</taxon>
        <taxon>Collembola</taxon>
        <taxon>Entomobryomorpha</taxon>
        <taxon>Entomobryoidea</taxon>
        <taxon>Orchesellidae</taxon>
        <taxon>Orchesellinae</taxon>
        <taxon>Orchesella</taxon>
    </lineage>
</organism>
<comment type="caution">
    <text evidence="2">The sequence shown here is derived from an EMBL/GenBank/DDBJ whole genome shotgun (WGS) entry which is preliminary data.</text>
</comment>